<protein>
    <submittedName>
        <fullName evidence="6">AraC-type DNA-binding protein</fullName>
    </submittedName>
</protein>
<dbReference type="InterPro" id="IPR035418">
    <property type="entry name" value="AraC-bd_2"/>
</dbReference>
<evidence type="ECO:0000256" key="3">
    <source>
        <dbReference type="ARBA" id="ARBA00023163"/>
    </source>
</evidence>
<dbReference type="EMBL" id="FNAH01000002">
    <property type="protein sequence ID" value="SDD68461.1"/>
    <property type="molecule type" value="Genomic_DNA"/>
</dbReference>
<dbReference type="PROSITE" id="PS01124">
    <property type="entry name" value="HTH_ARAC_FAMILY_2"/>
    <property type="match status" value="1"/>
</dbReference>
<accession>A0A1G6WRL5</accession>
<dbReference type="PROSITE" id="PS00041">
    <property type="entry name" value="HTH_ARAC_FAMILY_1"/>
    <property type="match status" value="1"/>
</dbReference>
<dbReference type="GO" id="GO:0003700">
    <property type="term" value="F:DNA-binding transcription factor activity"/>
    <property type="evidence" value="ECO:0007669"/>
    <property type="project" value="InterPro"/>
</dbReference>
<evidence type="ECO:0000256" key="2">
    <source>
        <dbReference type="ARBA" id="ARBA00023125"/>
    </source>
</evidence>
<dbReference type="GO" id="GO:0043565">
    <property type="term" value="F:sequence-specific DNA binding"/>
    <property type="evidence" value="ECO:0007669"/>
    <property type="project" value="InterPro"/>
</dbReference>
<dbReference type="InterPro" id="IPR009057">
    <property type="entry name" value="Homeodomain-like_sf"/>
</dbReference>
<dbReference type="Pfam" id="PF14525">
    <property type="entry name" value="AraC_binding_2"/>
    <property type="match status" value="1"/>
</dbReference>
<dbReference type="RefSeq" id="WP_090521340.1">
    <property type="nucleotide sequence ID" value="NZ_FNAH01000002.1"/>
</dbReference>
<feature type="domain" description="HTH araC/xylS-type" evidence="5">
    <location>
        <begin position="218"/>
        <end position="314"/>
    </location>
</feature>
<evidence type="ECO:0000259" key="5">
    <source>
        <dbReference type="PROSITE" id="PS01124"/>
    </source>
</evidence>
<dbReference type="Pfam" id="PF12833">
    <property type="entry name" value="HTH_18"/>
    <property type="match status" value="1"/>
</dbReference>
<dbReference type="AlphaFoldDB" id="A0A1G6WRL5"/>
<dbReference type="PRINTS" id="PR00032">
    <property type="entry name" value="HTHARAC"/>
</dbReference>
<evidence type="ECO:0000313" key="6">
    <source>
        <dbReference type="EMBL" id="SDD68461.1"/>
    </source>
</evidence>
<dbReference type="InterPro" id="IPR050204">
    <property type="entry name" value="AraC_XylS_family_regulators"/>
</dbReference>
<keyword evidence="1" id="KW-0805">Transcription regulation</keyword>
<keyword evidence="2 6" id="KW-0238">DNA-binding</keyword>
<dbReference type="InterPro" id="IPR020449">
    <property type="entry name" value="Tscrpt_reg_AraC-type_HTH"/>
</dbReference>
<organism evidence="6 7">
    <name type="scientific">Paracoccus isoporae</name>
    <dbReference type="NCBI Taxonomy" id="591205"/>
    <lineage>
        <taxon>Bacteria</taxon>
        <taxon>Pseudomonadati</taxon>
        <taxon>Pseudomonadota</taxon>
        <taxon>Alphaproteobacteria</taxon>
        <taxon>Rhodobacterales</taxon>
        <taxon>Paracoccaceae</taxon>
        <taxon>Paracoccus</taxon>
    </lineage>
</organism>
<evidence type="ECO:0000313" key="7">
    <source>
        <dbReference type="Proteomes" id="UP000199344"/>
    </source>
</evidence>
<dbReference type="STRING" id="591205.SAMN05421538_102203"/>
<keyword evidence="3" id="KW-0804">Transcription</keyword>
<dbReference type="PANTHER" id="PTHR46796:SF6">
    <property type="entry name" value="ARAC SUBFAMILY"/>
    <property type="match status" value="1"/>
</dbReference>
<evidence type="ECO:0000256" key="1">
    <source>
        <dbReference type="ARBA" id="ARBA00023015"/>
    </source>
</evidence>
<evidence type="ECO:0000256" key="4">
    <source>
        <dbReference type="SAM" id="MobiDB-lite"/>
    </source>
</evidence>
<dbReference type="Proteomes" id="UP000199344">
    <property type="component" value="Unassembled WGS sequence"/>
</dbReference>
<dbReference type="PANTHER" id="PTHR46796">
    <property type="entry name" value="HTH-TYPE TRANSCRIPTIONAL ACTIVATOR RHAS-RELATED"/>
    <property type="match status" value="1"/>
</dbReference>
<dbReference type="Gene3D" id="1.10.10.60">
    <property type="entry name" value="Homeodomain-like"/>
    <property type="match status" value="1"/>
</dbReference>
<feature type="region of interest" description="Disordered" evidence="4">
    <location>
        <begin position="1"/>
        <end position="23"/>
    </location>
</feature>
<dbReference type="InterPro" id="IPR018060">
    <property type="entry name" value="HTH_AraC"/>
</dbReference>
<dbReference type="SUPFAM" id="SSF46689">
    <property type="entry name" value="Homeodomain-like"/>
    <property type="match status" value="1"/>
</dbReference>
<keyword evidence="7" id="KW-1185">Reference proteome</keyword>
<dbReference type="OrthoDB" id="9793400at2"/>
<dbReference type="InterPro" id="IPR018062">
    <property type="entry name" value="HTH_AraC-typ_CS"/>
</dbReference>
<name>A0A1G6WRL5_9RHOB</name>
<proteinExistence type="predicted"/>
<sequence>MDQKTHPQLPLIGRSSDARPDSAGEHWRSLFSGVWGALNVKPAVEGSISGSLYSRKIGDLTFNRIEFGNQQFEKSHSRTLSEEPFFSLSFPESGAAQCQIGDRTVRLLPQNTYLLNNGMSAKLRVEKDYSTFNLKIPVSALEHRLGPNSGILARAVVQPDAIYHMMTRLIFELLQNVDEADDRTVAFMTNQMMETVAFFLTSGDSMSEDSIAVQAAQARVLAYIDASFRDPELTPQRIAAACRVSRSYLYKIFSDGPSVMERVRQRRLEAARGMILHLGDRESLTRIAMTCGFSSSSEFSRLFKKQFGVAPSRM</sequence>
<reference evidence="6 7" key="1">
    <citation type="submission" date="2016-10" db="EMBL/GenBank/DDBJ databases">
        <authorList>
            <person name="de Groot N.N."/>
        </authorList>
    </citation>
    <scope>NUCLEOTIDE SEQUENCE [LARGE SCALE GENOMIC DNA]</scope>
    <source>
        <strain evidence="6 7">DSM 22220</strain>
    </source>
</reference>
<gene>
    <name evidence="6" type="ORF">SAMN05421538_102203</name>
</gene>
<dbReference type="SMART" id="SM00342">
    <property type="entry name" value="HTH_ARAC"/>
    <property type="match status" value="1"/>
</dbReference>